<evidence type="ECO:0000313" key="3">
    <source>
        <dbReference type="Proteomes" id="UP000499080"/>
    </source>
</evidence>
<keyword evidence="1" id="KW-0472">Membrane</keyword>
<accession>A0A4Y2VRB1</accession>
<keyword evidence="3" id="KW-1185">Reference proteome</keyword>
<feature type="transmembrane region" description="Helical" evidence="1">
    <location>
        <begin position="29"/>
        <end position="53"/>
    </location>
</feature>
<keyword evidence="1" id="KW-1133">Transmembrane helix</keyword>
<keyword evidence="1" id="KW-0812">Transmembrane</keyword>
<dbReference type="Proteomes" id="UP000499080">
    <property type="component" value="Unassembled WGS sequence"/>
</dbReference>
<comment type="caution">
    <text evidence="2">The sequence shown here is derived from an EMBL/GenBank/DDBJ whole genome shotgun (WGS) entry which is preliminary data.</text>
</comment>
<proteinExistence type="predicted"/>
<organism evidence="2 3">
    <name type="scientific">Araneus ventricosus</name>
    <name type="common">Orbweaver spider</name>
    <name type="synonym">Epeira ventricosa</name>
    <dbReference type="NCBI Taxonomy" id="182803"/>
    <lineage>
        <taxon>Eukaryota</taxon>
        <taxon>Metazoa</taxon>
        <taxon>Ecdysozoa</taxon>
        <taxon>Arthropoda</taxon>
        <taxon>Chelicerata</taxon>
        <taxon>Arachnida</taxon>
        <taxon>Araneae</taxon>
        <taxon>Araneomorphae</taxon>
        <taxon>Entelegynae</taxon>
        <taxon>Araneoidea</taxon>
        <taxon>Araneidae</taxon>
        <taxon>Araneus</taxon>
    </lineage>
</organism>
<evidence type="ECO:0000256" key="1">
    <source>
        <dbReference type="SAM" id="Phobius"/>
    </source>
</evidence>
<dbReference type="EMBL" id="BGPR01049942">
    <property type="protein sequence ID" value="GBO26948.1"/>
    <property type="molecule type" value="Genomic_DNA"/>
</dbReference>
<sequence>MNEGAFAFAVCGDGAVLNAFPPGSITHHLFSSCSIFLFCSPFLLLLSISYYTFHMLSSMDLKPILLITAHLNTSFWPSYPLLHHLDILGSIPPFQEIENITVHSLPKPWQNPAEAAGAVLTILLS</sequence>
<protein>
    <submittedName>
        <fullName evidence="2">Uncharacterized protein</fullName>
    </submittedName>
</protein>
<reference evidence="2 3" key="1">
    <citation type="journal article" date="2019" name="Sci. Rep.">
        <title>Orb-weaving spider Araneus ventricosus genome elucidates the spidroin gene catalogue.</title>
        <authorList>
            <person name="Kono N."/>
            <person name="Nakamura H."/>
            <person name="Ohtoshi R."/>
            <person name="Moran D.A.P."/>
            <person name="Shinohara A."/>
            <person name="Yoshida Y."/>
            <person name="Fujiwara M."/>
            <person name="Mori M."/>
            <person name="Tomita M."/>
            <person name="Arakawa K."/>
        </authorList>
    </citation>
    <scope>NUCLEOTIDE SEQUENCE [LARGE SCALE GENOMIC DNA]</scope>
</reference>
<gene>
    <name evidence="2" type="ORF">AVEN_32505_1</name>
</gene>
<dbReference type="AlphaFoldDB" id="A0A4Y2VRB1"/>
<evidence type="ECO:0000313" key="2">
    <source>
        <dbReference type="EMBL" id="GBO26948.1"/>
    </source>
</evidence>
<name>A0A4Y2VRB1_ARAVE</name>